<protein>
    <submittedName>
        <fullName evidence="10">Glucosaminidase domain-containing protein</fullName>
    </submittedName>
</protein>
<evidence type="ECO:0000256" key="2">
    <source>
        <dbReference type="ARBA" id="ARBA00010266"/>
    </source>
</evidence>
<evidence type="ECO:0000259" key="8">
    <source>
        <dbReference type="PROSITE" id="PS50911"/>
    </source>
</evidence>
<feature type="compositionally biased region" description="Acidic residues" evidence="6">
    <location>
        <begin position="189"/>
        <end position="198"/>
    </location>
</feature>
<comment type="similarity">
    <text evidence="1">Belongs to the peptidase C40 family.</text>
</comment>
<dbReference type="Pfam" id="PF05257">
    <property type="entry name" value="CHAP"/>
    <property type="match status" value="1"/>
</dbReference>
<reference evidence="10" key="1">
    <citation type="journal article" date="2021" name="PeerJ">
        <title>Extensive microbial diversity within the chicken gut microbiome revealed by metagenomics and culture.</title>
        <authorList>
            <person name="Gilroy R."/>
            <person name="Ravi A."/>
            <person name="Getino M."/>
            <person name="Pursley I."/>
            <person name="Horton D.L."/>
            <person name="Alikhan N.F."/>
            <person name="Baker D."/>
            <person name="Gharbi K."/>
            <person name="Hall N."/>
            <person name="Watson M."/>
            <person name="Adriaenssens E.M."/>
            <person name="Foster-Nyarko E."/>
            <person name="Jarju S."/>
            <person name="Secka A."/>
            <person name="Antonio M."/>
            <person name="Oren A."/>
            <person name="Chaudhuri R.R."/>
            <person name="La Ragione R."/>
            <person name="Hildebrand F."/>
            <person name="Pallen M.J."/>
        </authorList>
    </citation>
    <scope>NUCLEOTIDE SEQUENCE</scope>
    <source>
        <strain evidence="10">CHK172-16539</strain>
    </source>
</reference>
<dbReference type="PROSITE" id="PS51935">
    <property type="entry name" value="NLPC_P60"/>
    <property type="match status" value="1"/>
</dbReference>
<feature type="chain" id="PRO_5039455449" evidence="7">
    <location>
        <begin position="30"/>
        <end position="761"/>
    </location>
</feature>
<reference evidence="10" key="2">
    <citation type="submission" date="2021-04" db="EMBL/GenBank/DDBJ databases">
        <authorList>
            <person name="Gilroy R."/>
        </authorList>
    </citation>
    <scope>NUCLEOTIDE SEQUENCE</scope>
    <source>
        <strain evidence="10">CHK172-16539</strain>
    </source>
</reference>
<dbReference type="SUPFAM" id="SSF54001">
    <property type="entry name" value="Cysteine proteinases"/>
    <property type="match status" value="2"/>
</dbReference>
<dbReference type="AlphaFoldDB" id="A0A9D2F734"/>
<evidence type="ECO:0000259" key="9">
    <source>
        <dbReference type="PROSITE" id="PS51935"/>
    </source>
</evidence>
<dbReference type="InterPro" id="IPR002901">
    <property type="entry name" value="MGlyc_endo_b_GlcNAc-like_dom"/>
</dbReference>
<dbReference type="Pfam" id="PF00877">
    <property type="entry name" value="NLPC_P60"/>
    <property type="match status" value="1"/>
</dbReference>
<evidence type="ECO:0000256" key="6">
    <source>
        <dbReference type="SAM" id="MobiDB-lite"/>
    </source>
</evidence>
<dbReference type="Gene3D" id="4.10.80.30">
    <property type="entry name" value="DNA polymerase, domain 6"/>
    <property type="match status" value="1"/>
</dbReference>
<dbReference type="Gene3D" id="3.90.1720.10">
    <property type="entry name" value="endopeptidase domain like (from Nostoc punctiforme)"/>
    <property type="match status" value="2"/>
</dbReference>
<feature type="domain" description="NlpC/P60" evidence="9">
    <location>
        <begin position="274"/>
        <end position="398"/>
    </location>
</feature>
<feature type="domain" description="Peptidase C51" evidence="8">
    <location>
        <begin position="632"/>
        <end position="759"/>
    </location>
</feature>
<dbReference type="SMART" id="SM00047">
    <property type="entry name" value="LYZ2"/>
    <property type="match status" value="1"/>
</dbReference>
<dbReference type="InterPro" id="IPR038765">
    <property type="entry name" value="Papain-like_cys_pep_sf"/>
</dbReference>
<proteinExistence type="inferred from homology"/>
<feature type="signal peptide" evidence="7">
    <location>
        <begin position="1"/>
        <end position="29"/>
    </location>
</feature>
<dbReference type="InterPro" id="IPR007921">
    <property type="entry name" value="CHAP_dom"/>
</dbReference>
<dbReference type="Gene3D" id="1.10.530.10">
    <property type="match status" value="1"/>
</dbReference>
<name>A0A9D2F734_9ENTE</name>
<evidence type="ECO:0000313" key="11">
    <source>
        <dbReference type="Proteomes" id="UP000824063"/>
    </source>
</evidence>
<dbReference type="GO" id="GO:0006508">
    <property type="term" value="P:proteolysis"/>
    <property type="evidence" value="ECO:0007669"/>
    <property type="project" value="UniProtKB-KW"/>
</dbReference>
<accession>A0A9D2F734</accession>
<dbReference type="PANTHER" id="PTHR33308">
    <property type="entry name" value="PEPTIDOGLYCAN HYDROLASE FLGJ"/>
    <property type="match status" value="1"/>
</dbReference>
<feature type="compositionally biased region" description="Low complexity" evidence="6">
    <location>
        <begin position="100"/>
        <end position="188"/>
    </location>
</feature>
<dbReference type="InterPro" id="IPR051056">
    <property type="entry name" value="Glycosyl_Hydrolase_73"/>
</dbReference>
<keyword evidence="7" id="KW-0732">Signal</keyword>
<evidence type="ECO:0000256" key="4">
    <source>
        <dbReference type="ARBA" id="ARBA00022801"/>
    </source>
</evidence>
<feature type="compositionally biased region" description="Polar residues" evidence="6">
    <location>
        <begin position="226"/>
        <end position="241"/>
    </location>
</feature>
<dbReference type="EMBL" id="DXBN01000125">
    <property type="protein sequence ID" value="HIZ53379.1"/>
    <property type="molecule type" value="Genomic_DNA"/>
</dbReference>
<gene>
    <name evidence="10" type="ORF">IAA20_05515</name>
</gene>
<evidence type="ECO:0000313" key="10">
    <source>
        <dbReference type="EMBL" id="HIZ53379.1"/>
    </source>
</evidence>
<dbReference type="GO" id="GO:0008234">
    <property type="term" value="F:cysteine-type peptidase activity"/>
    <property type="evidence" value="ECO:0007669"/>
    <property type="project" value="UniProtKB-KW"/>
</dbReference>
<feature type="region of interest" description="Disordered" evidence="6">
    <location>
        <begin position="54"/>
        <end position="241"/>
    </location>
</feature>
<evidence type="ECO:0000256" key="3">
    <source>
        <dbReference type="ARBA" id="ARBA00022670"/>
    </source>
</evidence>
<dbReference type="InterPro" id="IPR000064">
    <property type="entry name" value="NLP_P60_dom"/>
</dbReference>
<comment type="similarity">
    <text evidence="2">Belongs to the glycosyl hydrolase 73 family.</text>
</comment>
<dbReference type="Proteomes" id="UP000824063">
    <property type="component" value="Unassembled WGS sequence"/>
</dbReference>
<organism evidence="10 11">
    <name type="scientific">Candidatus Enterococcus avicola</name>
    <dbReference type="NCBI Taxonomy" id="2838561"/>
    <lineage>
        <taxon>Bacteria</taxon>
        <taxon>Bacillati</taxon>
        <taxon>Bacillota</taxon>
        <taxon>Bacilli</taxon>
        <taxon>Lactobacillales</taxon>
        <taxon>Enterococcaceae</taxon>
        <taxon>Enterococcus</taxon>
    </lineage>
</organism>
<keyword evidence="4" id="KW-0378">Hydrolase</keyword>
<feature type="compositionally biased region" description="Low complexity" evidence="6">
    <location>
        <begin position="199"/>
        <end position="216"/>
    </location>
</feature>
<sequence>MKKSQTLQKALSLLTTALLIFAYVTPVLATTNADVAQAETESIVLDEAVAENSEEVASIEPVESQEPIPSSVPDIVEESEPPIVDPSSQTEINTTEESLETTVESTETVESTTTETTTTEESGNSSEPSTSTSESPNTSTSSSTEESSSSTTDTSQTSSSSTSDLSTESSEVESSSSEDSSTSLSEQTTDSEADDSESSSESSQTLEGSGSQSSNEESQKEPSKETQSQHLGHTLPQGSFPSVGTVLDAQLASQNFIESNLNGFELPMLKSYQNKQDAAIVYAALSHLNKPYDVAGKGPESFNNLNFPRYLYHELFSVELSESFDELIQFGAKTEVNKVRPGDLLVWEKEQKVAIYLGQNKFIMADDTLSKEQARNKELLPEIKTEDQEAIPGVRIFTLHLDALEEELPEEQDLLTRYDFIRTPDFSVNRPSNWELNSYGQKQLDLYPVTFDFQENPQTSAFIESIGEYARDLGLKYDVFASVLIAQGILESGSGSSGLSRAPYYNVFGIKGSSGGASVQLPTMEDNGKGELYGINAAFRVYPSYEKSLEDYVSLIRSGISGNKNFYRQVWRSEAQNYLKATRELTGKYATDTHYNNKLNSIIAAYNLTRFDKPRATLSNEMMSFHQIPAVYREKIRFPEYNGQNYNTSGSYGSDQCTWYVFNRVKQLGGSVGDFMGNGADWRDTGDREGYVTSGVPRVGYVVSFKQGVAGYHPLYGHVAFVEAVSDDGILISEGDASYINYRVIPNEIALSSGVGYVAPK</sequence>
<dbReference type="GO" id="GO:0004040">
    <property type="term" value="F:amidase activity"/>
    <property type="evidence" value="ECO:0007669"/>
    <property type="project" value="InterPro"/>
</dbReference>
<evidence type="ECO:0000256" key="5">
    <source>
        <dbReference type="ARBA" id="ARBA00022807"/>
    </source>
</evidence>
<comment type="caution">
    <text evidence="10">The sequence shown here is derived from an EMBL/GenBank/DDBJ whole genome shotgun (WGS) entry which is preliminary data.</text>
</comment>
<evidence type="ECO:0000256" key="1">
    <source>
        <dbReference type="ARBA" id="ARBA00007074"/>
    </source>
</evidence>
<evidence type="ECO:0000256" key="7">
    <source>
        <dbReference type="SAM" id="SignalP"/>
    </source>
</evidence>
<dbReference type="PROSITE" id="PS50911">
    <property type="entry name" value="CHAP"/>
    <property type="match status" value="1"/>
</dbReference>
<keyword evidence="3" id="KW-0645">Protease</keyword>
<keyword evidence="5" id="KW-0788">Thiol protease</keyword>
<dbReference type="Pfam" id="PF01832">
    <property type="entry name" value="Glucosaminidase"/>
    <property type="match status" value="1"/>
</dbReference>
<dbReference type="PANTHER" id="PTHR33308:SF9">
    <property type="entry name" value="PEPTIDOGLYCAN HYDROLASE FLGJ"/>
    <property type="match status" value="1"/>
</dbReference>